<proteinExistence type="predicted"/>
<dbReference type="InterPro" id="IPR004401">
    <property type="entry name" value="YbaB/EbfC"/>
</dbReference>
<dbReference type="InterPro" id="IPR036894">
    <property type="entry name" value="YbaB-like_sf"/>
</dbReference>
<protein>
    <recommendedName>
        <fullName evidence="3">Nucleoid-associated protein YbaB</fullName>
    </recommendedName>
</protein>
<dbReference type="GO" id="GO:0003677">
    <property type="term" value="F:DNA binding"/>
    <property type="evidence" value="ECO:0007669"/>
    <property type="project" value="InterPro"/>
</dbReference>
<dbReference type="OrthoDB" id="288497at2"/>
<accession>A0A517SVZ4</accession>
<dbReference type="AlphaFoldDB" id="A0A517SVZ4"/>
<dbReference type="PIRSF" id="PIRSF004555">
    <property type="entry name" value="UCP004555"/>
    <property type="match status" value="1"/>
</dbReference>
<evidence type="ECO:0000313" key="1">
    <source>
        <dbReference type="EMBL" id="QDT60296.1"/>
    </source>
</evidence>
<name>A0A517SVZ4_9BACT</name>
<dbReference type="SUPFAM" id="SSF82607">
    <property type="entry name" value="YbaB-like"/>
    <property type="match status" value="1"/>
</dbReference>
<reference evidence="1 2" key="1">
    <citation type="submission" date="2019-02" db="EMBL/GenBank/DDBJ databases">
        <title>Deep-cultivation of Planctomycetes and their phenomic and genomic characterization uncovers novel biology.</title>
        <authorList>
            <person name="Wiegand S."/>
            <person name="Jogler M."/>
            <person name="Boedeker C."/>
            <person name="Pinto D."/>
            <person name="Vollmers J."/>
            <person name="Rivas-Marin E."/>
            <person name="Kohn T."/>
            <person name="Peeters S.H."/>
            <person name="Heuer A."/>
            <person name="Rast P."/>
            <person name="Oberbeckmann S."/>
            <person name="Bunk B."/>
            <person name="Jeske O."/>
            <person name="Meyerdierks A."/>
            <person name="Storesund J.E."/>
            <person name="Kallscheuer N."/>
            <person name="Luecker S."/>
            <person name="Lage O.M."/>
            <person name="Pohl T."/>
            <person name="Merkel B.J."/>
            <person name="Hornburger P."/>
            <person name="Mueller R.-W."/>
            <person name="Bruemmer F."/>
            <person name="Labrenz M."/>
            <person name="Spormann A.M."/>
            <person name="Op den Camp H."/>
            <person name="Overmann J."/>
            <person name="Amann R."/>
            <person name="Jetten M.S.M."/>
            <person name="Mascher T."/>
            <person name="Medema M.H."/>
            <person name="Devos D.P."/>
            <person name="Kaster A.-K."/>
            <person name="Ovreas L."/>
            <person name="Rohde M."/>
            <person name="Galperin M.Y."/>
            <person name="Jogler C."/>
        </authorList>
    </citation>
    <scope>NUCLEOTIDE SEQUENCE [LARGE SCALE GENOMIC DNA]</scope>
    <source>
        <strain evidence="1 2">SV_7m_r</strain>
    </source>
</reference>
<dbReference type="Gene3D" id="3.30.1310.10">
    <property type="entry name" value="Nucleoid-associated protein YbaB-like domain"/>
    <property type="match status" value="1"/>
</dbReference>
<dbReference type="Proteomes" id="UP000315003">
    <property type="component" value="Chromosome"/>
</dbReference>
<evidence type="ECO:0000313" key="2">
    <source>
        <dbReference type="Proteomes" id="UP000315003"/>
    </source>
</evidence>
<dbReference type="EMBL" id="CP036272">
    <property type="protein sequence ID" value="QDT60296.1"/>
    <property type="molecule type" value="Genomic_DNA"/>
</dbReference>
<gene>
    <name evidence="1" type="ORF">SV7mr_28160</name>
</gene>
<keyword evidence="2" id="KW-1185">Reference proteome</keyword>
<sequence length="118" mass="12410">MFKGLGNLGNIAALMASFKELPGKMEELNLRMKETFVTGSSGCGHVSVTCNCTGQVQKTEITVEGIPNAKLQQAITDAANEAGKKAKAEYASAIKAMATEMNLDIPGIDGFLTTMTGH</sequence>
<dbReference type="Pfam" id="PF02575">
    <property type="entry name" value="YbaB_DNA_bd"/>
    <property type="match status" value="1"/>
</dbReference>
<organism evidence="1 2">
    <name type="scientific">Stieleria bergensis</name>
    <dbReference type="NCBI Taxonomy" id="2528025"/>
    <lineage>
        <taxon>Bacteria</taxon>
        <taxon>Pseudomonadati</taxon>
        <taxon>Planctomycetota</taxon>
        <taxon>Planctomycetia</taxon>
        <taxon>Pirellulales</taxon>
        <taxon>Pirellulaceae</taxon>
        <taxon>Stieleria</taxon>
    </lineage>
</organism>
<evidence type="ECO:0008006" key="3">
    <source>
        <dbReference type="Google" id="ProtNLM"/>
    </source>
</evidence>
<dbReference type="RefSeq" id="WP_145272787.1">
    <property type="nucleotide sequence ID" value="NZ_CP036272.1"/>
</dbReference>